<dbReference type="InterPro" id="IPR041664">
    <property type="entry name" value="AAA_16"/>
</dbReference>
<protein>
    <recommendedName>
        <fullName evidence="2">Orc1-like AAA ATPase domain-containing protein</fullName>
    </recommendedName>
</protein>
<dbReference type="InterPro" id="IPR027417">
    <property type="entry name" value="P-loop_NTPase"/>
</dbReference>
<keyword evidence="1" id="KW-0175">Coiled coil</keyword>
<accession>A0AAW3UV76</accession>
<dbReference type="SUPFAM" id="SSF52540">
    <property type="entry name" value="P-loop containing nucleoside triphosphate hydrolases"/>
    <property type="match status" value="1"/>
</dbReference>
<feature type="coiled-coil region" evidence="1">
    <location>
        <begin position="987"/>
        <end position="1014"/>
    </location>
</feature>
<dbReference type="Pfam" id="PF13191">
    <property type="entry name" value="AAA_16"/>
    <property type="match status" value="1"/>
</dbReference>
<dbReference type="Proteomes" id="UP000518681">
    <property type="component" value="Unassembled WGS sequence"/>
</dbReference>
<sequence length="1104" mass="123142">MDKLLDDSGHGRMDVSGLGGLQYQKLVFGKLVDTLFENRNVLTIENCDKGPVDYIVHEVSGGGMLAKNRKHYFECKNYGRSLELDSVAKIMVVAVAEQPDSVHVVSRTGLQPQIVSYASRLFDIGDCGSPIFRSIAFHHWQTDHLLNFQASILDEVASGSGEEPKLAPLWWMTECAAFSETEIASSSALSDRQFWMRHGCLLHLTLEIAENEINSAELLGIPEGSWIQMDPIESTVPAAIRHTYLVDTSQLDPGEQFRMSIRIKSGMSDTRIPVGDLRFGGSDSMLPELRQREIDEMIRQVGPTGHNRLILVEGEAGVGKTHFVEKMAEVLRARHGVDVACFTVTKEFQEKLLSTLLRACLTPPIHQASFQEVAAAVQRALLSDEIDAQTADANIGLLARLAIRMGPRLIVLRDCELLSESVANQLWALIVALNDAGWGAVRLVLEYRQPEANLNEAFRLLIENIDLRIHKVRLKKLVRPLTNDELSIASEKLFHHVTPEIAACLAQRTGGRPLFIENYLRRLLELGFIERNDSYPRRFSISQPARLLADVLPASGALILEHRVKTWLCDSFTDDIDTVVMELGLIAIADIASSQSFMRDALQISPERLQAIHRALDKGGLGTGRPDGDIVFQHDLLRTALVSVATANIGFDGLATQTADALLAVATPQIELQIRYLRSRIFSTIGDRVALEIELRRGARVANNVSDYGRLMSFLAQLLDILPADSNIEERLDLMNQLAWAAWVSDSLPIARQRYLHLAEEAERITTGDFVFAEAIATDAYRRAIGIDLELMEPLVFLDNAIAVLKRRQTLVTFNSIVNRLVLFCARFGHPQSGYDFAKVTFDHIGDGQRENEGAVICSELGALYVHAEPDIALSLFQRGVGLANDDYQRLYNVLDVLVLESLHQGIELDLRSFGSLWNTATQSRFSEILTRASLLRGSLFLRSGDFVNAGKWIAKTSTMVDLYHRKEFELPVLNDLMIATLLAGDIEQAHSRVTALAEEFDKLVEQHDALTRRLPLALDACRKAAEKLPFEPSLLELPQAPPKYCGVFYEIWDNVAVTARRLKMEDLARRYTEPPEWLSAGRPTSNPRRRVVVDGLELTVGAY</sequence>
<reference evidence="3 4" key="1">
    <citation type="submission" date="2020-08" db="EMBL/GenBank/DDBJ databases">
        <title>Genomic Encyclopedia of Type Strains, Phase IV (KMG-V): Genome sequencing to study the core and pangenomes of soil and plant-associated prokaryotes.</title>
        <authorList>
            <person name="Whitman W."/>
        </authorList>
    </citation>
    <scope>NUCLEOTIDE SEQUENCE [LARGE SCALE GENOMIC DNA]</scope>
    <source>
        <strain evidence="3 4">SEMIA 4013</strain>
    </source>
</reference>
<dbReference type="EMBL" id="JACIIK010000006">
    <property type="protein sequence ID" value="MBB6202534.1"/>
    <property type="molecule type" value="Genomic_DNA"/>
</dbReference>
<comment type="caution">
    <text evidence="3">The sequence shown here is derived from an EMBL/GenBank/DDBJ whole genome shotgun (WGS) entry which is preliminary data.</text>
</comment>
<evidence type="ECO:0000313" key="3">
    <source>
        <dbReference type="EMBL" id="MBB6202534.1"/>
    </source>
</evidence>
<organism evidence="3 4">
    <name type="scientific">Paraburkholderia fungorum</name>
    <dbReference type="NCBI Taxonomy" id="134537"/>
    <lineage>
        <taxon>Bacteria</taxon>
        <taxon>Pseudomonadati</taxon>
        <taxon>Pseudomonadota</taxon>
        <taxon>Betaproteobacteria</taxon>
        <taxon>Burkholderiales</taxon>
        <taxon>Burkholderiaceae</taxon>
        <taxon>Paraburkholderia</taxon>
    </lineage>
</organism>
<gene>
    <name evidence="3" type="ORF">GGD69_003402</name>
</gene>
<evidence type="ECO:0000259" key="2">
    <source>
        <dbReference type="Pfam" id="PF13191"/>
    </source>
</evidence>
<evidence type="ECO:0000256" key="1">
    <source>
        <dbReference type="SAM" id="Coils"/>
    </source>
</evidence>
<dbReference type="RefSeq" id="WP_030103802.1">
    <property type="nucleotide sequence ID" value="NZ_CP099647.1"/>
</dbReference>
<evidence type="ECO:0000313" key="4">
    <source>
        <dbReference type="Proteomes" id="UP000518681"/>
    </source>
</evidence>
<name>A0AAW3UV76_9BURK</name>
<feature type="domain" description="Orc1-like AAA ATPase" evidence="2">
    <location>
        <begin position="290"/>
        <end position="430"/>
    </location>
</feature>
<proteinExistence type="predicted"/>
<dbReference type="AlphaFoldDB" id="A0AAW3UV76"/>